<protein>
    <recommendedName>
        <fullName evidence="4">EamA domain-containing protein</fullName>
    </recommendedName>
</protein>
<dbReference type="InterPro" id="IPR039632">
    <property type="entry name" value="TMEM42"/>
</dbReference>
<dbReference type="Gene3D" id="1.10.3730.20">
    <property type="match status" value="1"/>
</dbReference>
<organism evidence="2 3">
    <name type="scientific">Gnathostoma spinigerum</name>
    <dbReference type="NCBI Taxonomy" id="75299"/>
    <lineage>
        <taxon>Eukaryota</taxon>
        <taxon>Metazoa</taxon>
        <taxon>Ecdysozoa</taxon>
        <taxon>Nematoda</taxon>
        <taxon>Chromadorea</taxon>
        <taxon>Rhabditida</taxon>
        <taxon>Spirurina</taxon>
        <taxon>Gnathostomatomorpha</taxon>
        <taxon>Gnathostomatoidea</taxon>
        <taxon>Gnathostomatidae</taxon>
        <taxon>Gnathostoma</taxon>
    </lineage>
</organism>
<keyword evidence="3" id="KW-1185">Reference proteome</keyword>
<dbReference type="Proteomes" id="UP001608902">
    <property type="component" value="Unassembled WGS sequence"/>
</dbReference>
<sequence>MSLLYGTLAGICAAFSALFAKVTFGEEYNMSYRAVFLFGFIVCNIIMWWAHSRALAFSENSIKVVAINTGVNFFFTGILGWLFLSELHSLMWWFGLFIIFIGSVLVAYKPSDDSNAHNE</sequence>
<comment type="caution">
    <text evidence="2">The sequence shown here is derived from an EMBL/GenBank/DDBJ whole genome shotgun (WGS) entry which is preliminary data.</text>
</comment>
<feature type="transmembrane region" description="Helical" evidence="1">
    <location>
        <begin position="62"/>
        <end position="84"/>
    </location>
</feature>
<dbReference type="PANTHER" id="PTHR31965">
    <property type="entry name" value="TRANSMEMBRANE PROTEIN 42"/>
    <property type="match status" value="1"/>
</dbReference>
<proteinExistence type="predicted"/>
<evidence type="ECO:0000313" key="2">
    <source>
        <dbReference type="EMBL" id="MFH4982867.1"/>
    </source>
</evidence>
<evidence type="ECO:0000313" key="3">
    <source>
        <dbReference type="Proteomes" id="UP001608902"/>
    </source>
</evidence>
<dbReference type="AlphaFoldDB" id="A0ABD6F128"/>
<evidence type="ECO:0008006" key="4">
    <source>
        <dbReference type="Google" id="ProtNLM"/>
    </source>
</evidence>
<feature type="transmembrane region" description="Helical" evidence="1">
    <location>
        <begin position="90"/>
        <end position="108"/>
    </location>
</feature>
<keyword evidence="1" id="KW-0812">Transmembrane</keyword>
<feature type="transmembrane region" description="Helical" evidence="1">
    <location>
        <begin position="30"/>
        <end position="50"/>
    </location>
</feature>
<keyword evidence="1" id="KW-1133">Transmembrane helix</keyword>
<dbReference type="SUPFAM" id="SSF103481">
    <property type="entry name" value="Multidrug resistance efflux transporter EmrE"/>
    <property type="match status" value="1"/>
</dbReference>
<name>A0ABD6F128_9BILA</name>
<dbReference type="PANTHER" id="PTHR31965:SF1">
    <property type="entry name" value="TRANSMEMBRANE PROTEIN 42"/>
    <property type="match status" value="1"/>
</dbReference>
<evidence type="ECO:0000256" key="1">
    <source>
        <dbReference type="SAM" id="Phobius"/>
    </source>
</evidence>
<dbReference type="InterPro" id="IPR037185">
    <property type="entry name" value="EmrE-like"/>
</dbReference>
<dbReference type="EMBL" id="JBGFUD010010319">
    <property type="protein sequence ID" value="MFH4982867.1"/>
    <property type="molecule type" value="Genomic_DNA"/>
</dbReference>
<gene>
    <name evidence="2" type="ORF">AB6A40_009576</name>
</gene>
<keyword evidence="1" id="KW-0472">Membrane</keyword>
<accession>A0ABD6F128</accession>
<reference evidence="2 3" key="1">
    <citation type="submission" date="2024-08" db="EMBL/GenBank/DDBJ databases">
        <title>Gnathostoma spinigerum genome.</title>
        <authorList>
            <person name="Gonzalez-Bertolin B."/>
            <person name="Monzon S."/>
            <person name="Zaballos A."/>
            <person name="Jimenez P."/>
            <person name="Dekumyoy P."/>
            <person name="Varona S."/>
            <person name="Cuesta I."/>
            <person name="Sumanam S."/>
            <person name="Adisakwattana P."/>
            <person name="Gasser R.B."/>
            <person name="Hernandez-Gonzalez A."/>
            <person name="Young N.D."/>
            <person name="Perteguer M.J."/>
        </authorList>
    </citation>
    <scope>NUCLEOTIDE SEQUENCE [LARGE SCALE GENOMIC DNA]</scope>
    <source>
        <strain evidence="2">AL3</strain>
        <tissue evidence="2">Liver</tissue>
    </source>
</reference>